<dbReference type="AlphaFoldDB" id="A0A285UE10"/>
<gene>
    <name evidence="3" type="ORF">SAMN05892877_106113</name>
</gene>
<dbReference type="Proteomes" id="UP000219167">
    <property type="component" value="Unassembled WGS sequence"/>
</dbReference>
<organism evidence="3 4">
    <name type="scientific">Rhizobium subbaraonis</name>
    <dbReference type="NCBI Taxonomy" id="908946"/>
    <lineage>
        <taxon>Bacteria</taxon>
        <taxon>Pseudomonadati</taxon>
        <taxon>Pseudomonadota</taxon>
        <taxon>Alphaproteobacteria</taxon>
        <taxon>Hyphomicrobiales</taxon>
        <taxon>Rhizobiaceae</taxon>
        <taxon>Rhizobium/Agrobacterium group</taxon>
        <taxon>Rhizobium</taxon>
    </lineage>
</organism>
<reference evidence="3 4" key="1">
    <citation type="submission" date="2017-08" db="EMBL/GenBank/DDBJ databases">
        <authorList>
            <person name="de Groot N.N."/>
        </authorList>
    </citation>
    <scope>NUCLEOTIDE SEQUENCE [LARGE SCALE GENOMIC DNA]</scope>
    <source>
        <strain evidence="3 4">JC85</strain>
    </source>
</reference>
<dbReference type="InterPro" id="IPR028992">
    <property type="entry name" value="Hedgehog/Intein_dom"/>
</dbReference>
<evidence type="ECO:0000259" key="2">
    <source>
        <dbReference type="Pfam" id="PF13403"/>
    </source>
</evidence>
<name>A0A285UE10_9HYPH</name>
<feature type="domain" description="Hedgehog/Intein (Hint)" evidence="2">
    <location>
        <begin position="64"/>
        <end position="198"/>
    </location>
</feature>
<keyword evidence="4" id="KW-1185">Reference proteome</keyword>
<evidence type="ECO:0000256" key="1">
    <source>
        <dbReference type="SAM" id="SignalP"/>
    </source>
</evidence>
<feature type="signal peptide" evidence="1">
    <location>
        <begin position="1"/>
        <end position="29"/>
    </location>
</feature>
<evidence type="ECO:0000313" key="4">
    <source>
        <dbReference type="Proteomes" id="UP000219167"/>
    </source>
</evidence>
<dbReference type="InterPro" id="IPR006311">
    <property type="entry name" value="TAT_signal"/>
</dbReference>
<dbReference type="RefSeq" id="WP_097138994.1">
    <property type="nucleotide sequence ID" value="NZ_OBQD01000006.1"/>
</dbReference>
<keyword evidence="1" id="KW-0732">Signal</keyword>
<sequence length="274" mass="29532">MSSKSKRPSQLNRARRNFLGLAASTGAKAAAMGVLASSIVPGHAWARRGGGRPGGGRPGGGPRCFLQGTSISTPDGEVRVEELRVGDMVKTVRGESMPIRWIGHQTFKRFGPTWNSDVLPIRIARHALDENTPRADLYVSPYHSLYVDGVLIQAKDLVNGSTIAPALPAGYEAVDYYHILLDSHEVVLAEGAPAETFRIEAANHEVFVNFAEVDKVMPMAAVTVMAPFAPIVRNRGRDHLKALLRSAVLPFAKVHDPIGDAQERFAARAQALAA</sequence>
<feature type="chain" id="PRO_5013352497" evidence="1">
    <location>
        <begin position="30"/>
        <end position="274"/>
    </location>
</feature>
<protein>
    <submittedName>
        <fullName evidence="3">Hint domain-containing protein</fullName>
    </submittedName>
</protein>
<proteinExistence type="predicted"/>
<evidence type="ECO:0000313" key="3">
    <source>
        <dbReference type="EMBL" id="SOC39628.1"/>
    </source>
</evidence>
<dbReference type="SUPFAM" id="SSF51294">
    <property type="entry name" value="Hedgehog/intein (Hint) domain"/>
    <property type="match status" value="1"/>
</dbReference>
<accession>A0A285UE10</accession>
<dbReference type="EMBL" id="OBQD01000006">
    <property type="protein sequence ID" value="SOC39628.1"/>
    <property type="molecule type" value="Genomic_DNA"/>
</dbReference>
<dbReference type="Pfam" id="PF13403">
    <property type="entry name" value="Hint_2"/>
    <property type="match status" value="1"/>
</dbReference>
<dbReference type="InterPro" id="IPR036844">
    <property type="entry name" value="Hint_dom_sf"/>
</dbReference>
<dbReference type="OrthoDB" id="6305173at2"/>
<dbReference type="PROSITE" id="PS51318">
    <property type="entry name" value="TAT"/>
    <property type="match status" value="1"/>
</dbReference>
<dbReference type="Gene3D" id="2.170.16.10">
    <property type="entry name" value="Hedgehog/Intein (Hint) domain"/>
    <property type="match status" value="1"/>
</dbReference>